<sequence>MDARERYHALCDGGLYAFEQHERRFALPVVDDLLVPYARERLAGLRALIDGADSVDMADDPYLVAEFTYHYLRLRRELHRDLRHRAGGGEWLVVPQFTGGLGVRALGGAAVLVLRPAGGPRRWEVTRRPGAGSSWTVHLAAEAGTNIGVIDAPDELERDEALFAHLLSGLAAVSRTIVRRRG</sequence>
<name>A0A9W6KIR0_9ACTN</name>
<accession>A0A9W6KIR0</accession>
<organism evidence="1 2">
    <name type="scientific">Dactylosporangium matsuzakiense</name>
    <dbReference type="NCBI Taxonomy" id="53360"/>
    <lineage>
        <taxon>Bacteria</taxon>
        <taxon>Bacillati</taxon>
        <taxon>Actinomycetota</taxon>
        <taxon>Actinomycetes</taxon>
        <taxon>Micromonosporales</taxon>
        <taxon>Micromonosporaceae</taxon>
        <taxon>Dactylosporangium</taxon>
    </lineage>
</organism>
<gene>
    <name evidence="1" type="ORF">GCM10017581_033020</name>
</gene>
<dbReference type="RefSeq" id="WP_261964319.1">
    <property type="nucleotide sequence ID" value="NZ_BAAAXA010000003.1"/>
</dbReference>
<protein>
    <submittedName>
        <fullName evidence="1">Uncharacterized protein</fullName>
    </submittedName>
</protein>
<dbReference type="EMBL" id="BSFP01000017">
    <property type="protein sequence ID" value="GLL01560.1"/>
    <property type="molecule type" value="Genomic_DNA"/>
</dbReference>
<evidence type="ECO:0000313" key="2">
    <source>
        <dbReference type="Proteomes" id="UP001143480"/>
    </source>
</evidence>
<evidence type="ECO:0000313" key="1">
    <source>
        <dbReference type="EMBL" id="GLL01560.1"/>
    </source>
</evidence>
<keyword evidence="2" id="KW-1185">Reference proteome</keyword>
<proteinExistence type="predicted"/>
<dbReference type="AlphaFoldDB" id="A0A9W6KIR0"/>
<reference evidence="1" key="2">
    <citation type="submission" date="2023-01" db="EMBL/GenBank/DDBJ databases">
        <authorList>
            <person name="Sun Q."/>
            <person name="Evtushenko L."/>
        </authorList>
    </citation>
    <scope>NUCLEOTIDE SEQUENCE</scope>
    <source>
        <strain evidence="1">VKM Ac-1321</strain>
    </source>
</reference>
<comment type="caution">
    <text evidence="1">The sequence shown here is derived from an EMBL/GenBank/DDBJ whole genome shotgun (WGS) entry which is preliminary data.</text>
</comment>
<reference evidence="1" key="1">
    <citation type="journal article" date="2014" name="Int. J. Syst. Evol. Microbiol.">
        <title>Complete genome sequence of Corynebacterium casei LMG S-19264T (=DSM 44701T), isolated from a smear-ripened cheese.</title>
        <authorList>
            <consortium name="US DOE Joint Genome Institute (JGI-PGF)"/>
            <person name="Walter F."/>
            <person name="Albersmeier A."/>
            <person name="Kalinowski J."/>
            <person name="Ruckert C."/>
        </authorList>
    </citation>
    <scope>NUCLEOTIDE SEQUENCE</scope>
    <source>
        <strain evidence="1">VKM Ac-1321</strain>
    </source>
</reference>
<dbReference type="Proteomes" id="UP001143480">
    <property type="component" value="Unassembled WGS sequence"/>
</dbReference>